<dbReference type="Proteomes" id="UP000327362">
    <property type="component" value="Chromosome"/>
</dbReference>
<feature type="DNA-binding region" description="H-T-H motif" evidence="4">
    <location>
        <begin position="78"/>
        <end position="97"/>
    </location>
</feature>
<dbReference type="InterPro" id="IPR001647">
    <property type="entry name" value="HTH_TetR"/>
</dbReference>
<dbReference type="GO" id="GO:0000976">
    <property type="term" value="F:transcription cis-regulatory region binding"/>
    <property type="evidence" value="ECO:0007669"/>
    <property type="project" value="TreeGrafter"/>
</dbReference>
<evidence type="ECO:0000256" key="3">
    <source>
        <dbReference type="ARBA" id="ARBA00023163"/>
    </source>
</evidence>
<organism evidence="6 7">
    <name type="scientific">Mycobacterium avium subsp. hominissuis</name>
    <dbReference type="NCBI Taxonomy" id="439334"/>
    <lineage>
        <taxon>Bacteria</taxon>
        <taxon>Bacillati</taxon>
        <taxon>Actinomycetota</taxon>
        <taxon>Actinomycetes</taxon>
        <taxon>Mycobacteriales</taxon>
        <taxon>Mycobacteriaceae</taxon>
        <taxon>Mycobacterium</taxon>
        <taxon>Mycobacterium avium complex (MAC)</taxon>
    </lineage>
</organism>
<evidence type="ECO:0000313" key="6">
    <source>
        <dbReference type="EMBL" id="BBN47571.1"/>
    </source>
</evidence>
<dbReference type="PANTHER" id="PTHR30055">
    <property type="entry name" value="HTH-TYPE TRANSCRIPTIONAL REGULATOR RUTR"/>
    <property type="match status" value="1"/>
</dbReference>
<evidence type="ECO:0000256" key="2">
    <source>
        <dbReference type="ARBA" id="ARBA00023125"/>
    </source>
</evidence>
<sequence length="259" mass="28196">MTDEIVTYDAILSQGLFDEILKSDRVGYDGADGKETDVAADLADGVTPNRLERRKQRTRTALIRAAQAFIASGKLNAPILEITQAADVGMGSFYNHFESKEELFEAAVAEVLDAHGALLDQLVADLDDPAEKFACSFRLTGRFFRRRPEESKVLLANGLSLMSSDRGLAPRALRDIKDAIEAGRFRVDDPRLALAVAGGALMGLGQLLHDEPSRDDELATDQVTASVLRLFGLRANEADKICRRPLPEIDGLTRPDSAA</sequence>
<keyword evidence="1" id="KW-0805">Transcription regulation</keyword>
<evidence type="ECO:0000259" key="5">
    <source>
        <dbReference type="PROSITE" id="PS50977"/>
    </source>
</evidence>
<dbReference type="AlphaFoldDB" id="A0AAI8SM20"/>
<dbReference type="SUPFAM" id="SSF46689">
    <property type="entry name" value="Homeodomain-like"/>
    <property type="match status" value="1"/>
</dbReference>
<dbReference type="Pfam" id="PF21306">
    <property type="entry name" value="TetR_C_40"/>
    <property type="match status" value="1"/>
</dbReference>
<dbReference type="PROSITE" id="PS50977">
    <property type="entry name" value="HTH_TETR_2"/>
    <property type="match status" value="1"/>
</dbReference>
<dbReference type="InterPro" id="IPR009057">
    <property type="entry name" value="Homeodomain-like_sf"/>
</dbReference>
<keyword evidence="2 4" id="KW-0238">DNA-binding</keyword>
<evidence type="ECO:0000313" key="7">
    <source>
        <dbReference type="Proteomes" id="UP000327362"/>
    </source>
</evidence>
<reference evidence="6 7" key="1">
    <citation type="submission" date="2019-09" db="EMBL/GenBank/DDBJ databases">
        <title>Complete genome sequence of Mycobacterium avium subsp. hominissuis strain JP-H-1.</title>
        <authorList>
            <person name="Kinoshita Y."/>
            <person name="Niwa H."/>
            <person name="Uchida-Fujii E."/>
            <person name="Nukada T."/>
        </authorList>
    </citation>
    <scope>NUCLEOTIDE SEQUENCE [LARGE SCALE GENOMIC DNA]</scope>
    <source>
        <strain evidence="6 7">JP-H-1</strain>
    </source>
</reference>
<dbReference type="InterPro" id="IPR050109">
    <property type="entry name" value="HTH-type_TetR-like_transc_reg"/>
</dbReference>
<protein>
    <submittedName>
        <fullName evidence="6">TetR-family transcriptional regulator</fullName>
    </submittedName>
</protein>
<keyword evidence="3" id="KW-0804">Transcription</keyword>
<dbReference type="PANTHER" id="PTHR30055:SF234">
    <property type="entry name" value="HTH-TYPE TRANSCRIPTIONAL REGULATOR BETI"/>
    <property type="match status" value="1"/>
</dbReference>
<dbReference type="EMBL" id="AP020326">
    <property type="protein sequence ID" value="BBN47571.1"/>
    <property type="molecule type" value="Genomic_DNA"/>
</dbReference>
<evidence type="ECO:0000256" key="4">
    <source>
        <dbReference type="PROSITE-ProRule" id="PRU00335"/>
    </source>
</evidence>
<dbReference type="Pfam" id="PF00440">
    <property type="entry name" value="TetR_N"/>
    <property type="match status" value="1"/>
</dbReference>
<dbReference type="Gene3D" id="1.10.357.10">
    <property type="entry name" value="Tetracycline Repressor, domain 2"/>
    <property type="match status" value="1"/>
</dbReference>
<evidence type="ECO:0000256" key="1">
    <source>
        <dbReference type="ARBA" id="ARBA00023015"/>
    </source>
</evidence>
<proteinExistence type="predicted"/>
<dbReference type="GO" id="GO:0003700">
    <property type="term" value="F:DNA-binding transcription factor activity"/>
    <property type="evidence" value="ECO:0007669"/>
    <property type="project" value="TreeGrafter"/>
</dbReference>
<dbReference type="InterPro" id="IPR049513">
    <property type="entry name" value="TetR_C_40"/>
</dbReference>
<feature type="domain" description="HTH tetR-type" evidence="5">
    <location>
        <begin position="56"/>
        <end position="115"/>
    </location>
</feature>
<gene>
    <name evidence="6" type="ORF">JPH1_20460</name>
</gene>
<accession>A0AAI8SM20</accession>
<name>A0AAI8SM20_MYCAV</name>